<evidence type="ECO:0000313" key="4">
    <source>
        <dbReference type="Proteomes" id="UP000474802"/>
    </source>
</evidence>
<comment type="caution">
    <text evidence="3">The sequence shown here is derived from an EMBL/GenBank/DDBJ whole genome shotgun (WGS) entry which is preliminary data.</text>
</comment>
<feature type="region of interest" description="Disordered" evidence="2">
    <location>
        <begin position="337"/>
        <end position="362"/>
    </location>
</feature>
<dbReference type="InterPro" id="IPR019734">
    <property type="entry name" value="TPR_rpt"/>
</dbReference>
<dbReference type="InterPro" id="IPR011990">
    <property type="entry name" value="TPR-like_helical_dom_sf"/>
</dbReference>
<dbReference type="SUPFAM" id="SSF48452">
    <property type="entry name" value="TPR-like"/>
    <property type="match status" value="2"/>
</dbReference>
<dbReference type="Gene3D" id="1.25.40.10">
    <property type="entry name" value="Tetratricopeptide repeat domain"/>
    <property type="match status" value="2"/>
</dbReference>
<evidence type="ECO:0000256" key="1">
    <source>
        <dbReference type="PROSITE-ProRule" id="PRU00339"/>
    </source>
</evidence>
<dbReference type="RefSeq" id="WP_164534051.1">
    <property type="nucleotide sequence ID" value="NZ_JAALFG010000002.1"/>
</dbReference>
<dbReference type="PROSITE" id="PS50005">
    <property type="entry name" value="TPR"/>
    <property type="match status" value="1"/>
</dbReference>
<accession>A0A6M1SD25</accession>
<name>A0A6M1SD25_9HYPH</name>
<evidence type="ECO:0000313" key="3">
    <source>
        <dbReference type="EMBL" id="NGP17799.1"/>
    </source>
</evidence>
<proteinExistence type="predicted"/>
<sequence>MPSEDLLRSLTLGEAGERLRNASDAKAYDTVISIAANAPELLTCNNVDFLWRLAEAFALKDNATRAVDTYSYVLTNCTDTAERYATMQKAIDLLDRDALDPLFALEKTDAAGVAEFAVLRLDLARRSVAAGLEEGGTPPPAEDVALFEAEAERSGSGEDLRLLGYYQLERNRTNEARRLFERALEADPSAESAQALGVALLQLRDGKTAEATLADYRDDSEELTALYLDAAAAYLATQPRVVIPEETLGRIVDTVMGARDANAAQELGWYAYNFDQPQTAVEWFGLALDWQADLEPAAYGMMVASNALGDATTVETIRTQWAGRSTRIAEFGRTAQVTSTTTVTAASPPLPEPRPVRPQEAVRQTRQVVEVREVAAPVAQPARAAPAQASSSRAASCASYVPAMSLSPGGALNHAWCLMDLNRPAQAIDHFGRALHSGSEATRSDAAYGQSLAYIRLGLPDEAAVAAASAPLNDRRAIELETAILTQQATSAYDIGDYRRALDLLDRRAVYAAERNDLLTLRAWSYYHLRRFGDSKRIFQAVADTGYGDAVAGLQAANAALQASNN</sequence>
<dbReference type="Proteomes" id="UP000474802">
    <property type="component" value="Unassembled WGS sequence"/>
</dbReference>
<feature type="repeat" description="TPR" evidence="1">
    <location>
        <begin position="157"/>
        <end position="190"/>
    </location>
</feature>
<protein>
    <submittedName>
        <fullName evidence="3">Cellulose synthase</fullName>
    </submittedName>
</protein>
<reference evidence="3 4" key="1">
    <citation type="submission" date="2020-02" db="EMBL/GenBank/DDBJ databases">
        <authorList>
            <person name="Khan S.A."/>
            <person name="Jeon C.O."/>
            <person name="Chun B.H."/>
        </authorList>
    </citation>
    <scope>NUCLEOTIDE SEQUENCE [LARGE SCALE GENOMIC DNA]</scope>
    <source>
        <strain evidence="3 4">H239</strain>
    </source>
</reference>
<organism evidence="3 4">
    <name type="scientific">Devosia aurantiaca</name>
    <dbReference type="NCBI Taxonomy" id="2714858"/>
    <lineage>
        <taxon>Bacteria</taxon>
        <taxon>Pseudomonadati</taxon>
        <taxon>Pseudomonadota</taxon>
        <taxon>Alphaproteobacteria</taxon>
        <taxon>Hyphomicrobiales</taxon>
        <taxon>Devosiaceae</taxon>
        <taxon>Devosia</taxon>
    </lineage>
</organism>
<reference evidence="3 4" key="2">
    <citation type="submission" date="2020-03" db="EMBL/GenBank/DDBJ databases">
        <title>Devosia chinhatensis sp. nov., isolated from a hexachlorocyclohexane (HCH) dump site in India.</title>
        <authorList>
            <person name="Kumar M."/>
            <person name="Lal R."/>
        </authorList>
    </citation>
    <scope>NUCLEOTIDE SEQUENCE [LARGE SCALE GENOMIC DNA]</scope>
    <source>
        <strain evidence="3 4">H239</strain>
    </source>
</reference>
<gene>
    <name evidence="3" type="ORF">G5575_09100</name>
</gene>
<feature type="compositionally biased region" description="Low complexity" evidence="2">
    <location>
        <begin position="337"/>
        <end position="347"/>
    </location>
</feature>
<keyword evidence="1" id="KW-0802">TPR repeat</keyword>
<dbReference type="EMBL" id="JAALFG010000002">
    <property type="protein sequence ID" value="NGP17799.1"/>
    <property type="molecule type" value="Genomic_DNA"/>
</dbReference>
<dbReference type="AlphaFoldDB" id="A0A6M1SD25"/>
<keyword evidence="4" id="KW-1185">Reference proteome</keyword>
<evidence type="ECO:0000256" key="2">
    <source>
        <dbReference type="SAM" id="MobiDB-lite"/>
    </source>
</evidence>